<dbReference type="Pfam" id="PF06415">
    <property type="entry name" value="iPGM_N"/>
    <property type="match status" value="1"/>
</dbReference>
<comment type="pathway">
    <text evidence="3 9">Carbohydrate degradation; glycolysis; pyruvate from D-glyceraldehyde 3-phosphate: step 3/5.</text>
</comment>
<dbReference type="GO" id="GO:0005829">
    <property type="term" value="C:cytosol"/>
    <property type="evidence" value="ECO:0007669"/>
    <property type="project" value="TreeGrafter"/>
</dbReference>
<dbReference type="GO" id="GO:0030145">
    <property type="term" value="F:manganese ion binding"/>
    <property type="evidence" value="ECO:0007669"/>
    <property type="project" value="UniProtKB-UniRule"/>
</dbReference>
<dbReference type="EMBL" id="CACVAZ010000148">
    <property type="protein sequence ID" value="CAA6822034.1"/>
    <property type="molecule type" value="Genomic_DNA"/>
</dbReference>
<dbReference type="InterPro" id="IPR006124">
    <property type="entry name" value="Metalloenzyme"/>
</dbReference>
<dbReference type="FunFam" id="3.40.1450.10:FF:000002">
    <property type="entry name" value="2,3-bisphosphoglycerate-independent phosphoglycerate mutase"/>
    <property type="match status" value="1"/>
</dbReference>
<feature type="binding site" evidence="9 12">
    <location>
        <position position="178"/>
    </location>
    <ligand>
        <name>substrate</name>
    </ligand>
</feature>
<dbReference type="CDD" id="cd16010">
    <property type="entry name" value="iPGM"/>
    <property type="match status" value="1"/>
</dbReference>
<dbReference type="AlphaFoldDB" id="A0A6S6TRQ2"/>
<feature type="binding site" evidence="9 12">
    <location>
        <position position="184"/>
    </location>
    <ligand>
        <name>substrate</name>
    </ligand>
</feature>
<dbReference type="Gene3D" id="3.40.1450.10">
    <property type="entry name" value="BPG-independent phosphoglycerate mutase, domain B"/>
    <property type="match status" value="1"/>
</dbReference>
<feature type="active site" description="Phosphoserine intermediate" evidence="9 11">
    <location>
        <position position="62"/>
    </location>
</feature>
<evidence type="ECO:0000256" key="11">
    <source>
        <dbReference type="PIRSR" id="PIRSR001492-1"/>
    </source>
</evidence>
<comment type="cofactor">
    <cofactor evidence="9">
        <name>Mn(2+)</name>
        <dbReference type="ChEBI" id="CHEBI:29035"/>
    </cofactor>
    <text evidence="9">Binds 2 manganese ions per subunit.</text>
</comment>
<evidence type="ECO:0000256" key="12">
    <source>
        <dbReference type="PIRSR" id="PIRSR001492-2"/>
    </source>
</evidence>
<comment type="similarity">
    <text evidence="4 9">Belongs to the BPG-independent phosphoglycerate mutase family.</text>
</comment>
<dbReference type="GO" id="GO:0006096">
    <property type="term" value="P:glycolytic process"/>
    <property type="evidence" value="ECO:0007669"/>
    <property type="project" value="UniProtKB-UniRule"/>
</dbReference>
<sequence length="498" mass="54597">MKIQKTVLIITDGIGCKPDSTCNAFKDAVKPSYDKLMKEVPKTLIATHGLSVGLPEGQMGNSEVGHMSIGAGRILYQDLVKVTLAIEDGSIEENVALNGTLEKSNRVHIIGLLSDGGVHSHVNHIIGLAQLAEKRGKEVFLHLITDGRDVSPTSAKAYIEQIEKIGSSSISIATLAGRFYTMDRDNRWERVEAGYKAMVTAQSSTTLDAQAYVEQSYAKNIFDEFLEPVALNGYEGMQENDAVVIANFRSDRVREITMALGNKDFEGFEREYLPLNITTLTKYDATFTYPIMFSKEVPKNTLAEVVSEAKLSQLHTAETEKYAHVTFFLNGGVEEPMVGESRVLIPSPDVKTYDMKPEMSAKEVGMAVQKGMDEKYELIIVNFANGDMVGHTGNYEAALLAVNAVDTELGQIIEKAKSDDYAIVLTSDHGNCEEMKDANGKILTNHTVGDVWCYVLADKVSTLKQEGSLTNVAATVLEIMGIEVPKEMDSSLLVDMKN</sequence>
<evidence type="ECO:0000259" key="14">
    <source>
        <dbReference type="Pfam" id="PF01676"/>
    </source>
</evidence>
<feature type="binding site" evidence="9 13">
    <location>
        <position position="428"/>
    </location>
    <ligand>
        <name>Mn(2+)</name>
        <dbReference type="ChEBI" id="CHEBI:29035"/>
        <label>2</label>
    </ligand>
</feature>
<feature type="binding site" evidence="9 13">
    <location>
        <position position="429"/>
    </location>
    <ligand>
        <name>Mn(2+)</name>
        <dbReference type="ChEBI" id="CHEBI:29035"/>
        <label>2</label>
    </ligand>
</feature>
<accession>A0A6S6TRQ2</accession>
<evidence type="ECO:0000256" key="10">
    <source>
        <dbReference type="NCBIfam" id="TIGR01307"/>
    </source>
</evidence>
<dbReference type="HAMAP" id="MF_01038">
    <property type="entry name" value="GpmI"/>
    <property type="match status" value="1"/>
</dbReference>
<comment type="catalytic activity">
    <reaction evidence="1 9">
        <text>(2R)-2-phosphoglycerate = (2R)-3-phosphoglycerate</text>
        <dbReference type="Rhea" id="RHEA:15901"/>
        <dbReference type="ChEBI" id="CHEBI:58272"/>
        <dbReference type="ChEBI" id="CHEBI:58289"/>
        <dbReference type="EC" id="5.4.2.12"/>
    </reaction>
</comment>
<proteinExistence type="inferred from homology"/>
<keyword evidence="8 9" id="KW-0413">Isomerase</keyword>
<keyword evidence="5 9" id="KW-0479">Metal-binding</keyword>
<dbReference type="PANTHER" id="PTHR31637">
    <property type="entry name" value="2,3-BISPHOSPHOGLYCERATE-INDEPENDENT PHOSPHOGLYCERATE MUTASE"/>
    <property type="match status" value="1"/>
</dbReference>
<gene>
    <name evidence="9" type="primary">gpmI</name>
    <name evidence="16" type="ORF">HELGO_WM20502</name>
</gene>
<evidence type="ECO:0000256" key="2">
    <source>
        <dbReference type="ARBA" id="ARBA00002315"/>
    </source>
</evidence>
<evidence type="ECO:0000313" key="16">
    <source>
        <dbReference type="EMBL" id="CAA6822034.1"/>
    </source>
</evidence>
<dbReference type="EC" id="5.4.2.12" evidence="9 10"/>
<evidence type="ECO:0000256" key="6">
    <source>
        <dbReference type="ARBA" id="ARBA00023152"/>
    </source>
</evidence>
<evidence type="ECO:0000256" key="3">
    <source>
        <dbReference type="ARBA" id="ARBA00004798"/>
    </source>
</evidence>
<comment type="function">
    <text evidence="2 9">Catalyzes the interconversion of 2-phosphoglycerate and 3-phosphoglycerate.</text>
</comment>
<feature type="binding site" evidence="9 12">
    <location>
        <position position="321"/>
    </location>
    <ligand>
        <name>substrate</name>
    </ligand>
</feature>
<feature type="domain" description="Metalloenzyme" evidence="14">
    <location>
        <begin position="5"/>
        <end position="483"/>
    </location>
</feature>
<evidence type="ECO:0000256" key="5">
    <source>
        <dbReference type="ARBA" id="ARBA00022723"/>
    </source>
</evidence>
<dbReference type="PIRSF" id="PIRSF001492">
    <property type="entry name" value="IPGAM"/>
    <property type="match status" value="1"/>
</dbReference>
<dbReference type="InterPro" id="IPR036646">
    <property type="entry name" value="PGAM_B_sf"/>
</dbReference>
<evidence type="ECO:0000256" key="7">
    <source>
        <dbReference type="ARBA" id="ARBA00023211"/>
    </source>
</evidence>
<comment type="subunit">
    <text evidence="9">Monomer.</text>
</comment>
<evidence type="ECO:0000256" key="13">
    <source>
        <dbReference type="PIRSR" id="PIRSR001492-3"/>
    </source>
</evidence>
<evidence type="ECO:0000256" key="9">
    <source>
        <dbReference type="HAMAP-Rule" id="MF_01038"/>
    </source>
</evidence>
<dbReference type="InterPro" id="IPR011258">
    <property type="entry name" value="BPG-indep_PGM_N"/>
</dbReference>
<feature type="binding site" evidence="9 12">
    <location>
        <begin position="148"/>
        <end position="149"/>
    </location>
    <ligand>
        <name>substrate</name>
    </ligand>
</feature>
<keyword evidence="7 9" id="KW-0464">Manganese</keyword>
<dbReference type="GO" id="GO:0006007">
    <property type="term" value="P:glucose catabolic process"/>
    <property type="evidence" value="ECO:0007669"/>
    <property type="project" value="InterPro"/>
</dbReference>
<dbReference type="PANTHER" id="PTHR31637:SF0">
    <property type="entry name" value="2,3-BISPHOSPHOGLYCERATE-INDEPENDENT PHOSPHOGLYCERATE MUTASE"/>
    <property type="match status" value="1"/>
</dbReference>
<dbReference type="InterPro" id="IPR005995">
    <property type="entry name" value="Pgm_bpd_ind"/>
</dbReference>
<dbReference type="GO" id="GO:0004619">
    <property type="term" value="F:phosphoglycerate mutase activity"/>
    <property type="evidence" value="ECO:0007669"/>
    <property type="project" value="UniProtKB-UniRule"/>
</dbReference>
<name>A0A6S6TRQ2_9BACT</name>
<feature type="binding site" evidence="9 12">
    <location>
        <begin position="249"/>
        <end position="252"/>
    </location>
    <ligand>
        <name>substrate</name>
    </ligand>
</feature>
<feature type="binding site" evidence="9 13">
    <location>
        <position position="387"/>
    </location>
    <ligand>
        <name>Mn(2+)</name>
        <dbReference type="ChEBI" id="CHEBI:29035"/>
        <label>1</label>
    </ligand>
</feature>
<dbReference type="Gene3D" id="3.40.720.10">
    <property type="entry name" value="Alkaline Phosphatase, subunit A"/>
    <property type="match status" value="1"/>
</dbReference>
<evidence type="ECO:0000256" key="1">
    <source>
        <dbReference type="ARBA" id="ARBA00000370"/>
    </source>
</evidence>
<dbReference type="InterPro" id="IPR017850">
    <property type="entry name" value="Alkaline_phosphatase_core_sf"/>
</dbReference>
<feature type="domain" description="BPG-independent PGAM N-terminal" evidence="15">
    <location>
        <begin position="83"/>
        <end position="284"/>
    </location>
</feature>
<feature type="binding site" evidence="9 13">
    <location>
        <position position="446"/>
    </location>
    <ligand>
        <name>Mn(2+)</name>
        <dbReference type="ChEBI" id="CHEBI:29035"/>
        <label>1</label>
    </ligand>
</feature>
<keyword evidence="6 9" id="KW-0324">Glycolysis</keyword>
<organism evidence="16">
    <name type="scientific">uncultured Sulfurovum sp</name>
    <dbReference type="NCBI Taxonomy" id="269237"/>
    <lineage>
        <taxon>Bacteria</taxon>
        <taxon>Pseudomonadati</taxon>
        <taxon>Campylobacterota</taxon>
        <taxon>Epsilonproteobacteria</taxon>
        <taxon>Campylobacterales</taxon>
        <taxon>Sulfurovaceae</taxon>
        <taxon>Sulfurovum</taxon>
        <taxon>environmental samples</taxon>
    </lineage>
</organism>
<evidence type="ECO:0000256" key="4">
    <source>
        <dbReference type="ARBA" id="ARBA00008819"/>
    </source>
</evidence>
<dbReference type="SUPFAM" id="SSF53649">
    <property type="entry name" value="Alkaline phosphatase-like"/>
    <property type="match status" value="1"/>
</dbReference>
<evidence type="ECO:0000259" key="15">
    <source>
        <dbReference type="Pfam" id="PF06415"/>
    </source>
</evidence>
<dbReference type="UniPathway" id="UPA00109">
    <property type="reaction ID" value="UER00186"/>
</dbReference>
<dbReference type="NCBIfam" id="TIGR01307">
    <property type="entry name" value="pgm_bpd_ind"/>
    <property type="match status" value="1"/>
</dbReference>
<protein>
    <recommendedName>
        <fullName evidence="9 10">2,3-bisphosphoglycerate-independent phosphoglycerate mutase</fullName>
        <shortName evidence="9">BPG-independent PGAM</shortName>
        <shortName evidence="9">Phosphoglyceromutase</shortName>
        <shortName evidence="9">iPGM</shortName>
        <ecNumber evidence="9 10">5.4.2.12</ecNumber>
    </recommendedName>
</protein>
<feature type="binding site" evidence="9 12">
    <location>
        <position position="119"/>
    </location>
    <ligand>
        <name>substrate</name>
    </ligand>
</feature>
<feature type="binding site" evidence="9 13">
    <location>
        <position position="12"/>
    </location>
    <ligand>
        <name>Mn(2+)</name>
        <dbReference type="ChEBI" id="CHEBI:29035"/>
        <label>2</label>
    </ligand>
</feature>
<reference evidence="16" key="1">
    <citation type="submission" date="2020-01" db="EMBL/GenBank/DDBJ databases">
        <authorList>
            <person name="Meier V. D."/>
            <person name="Meier V D."/>
        </authorList>
    </citation>
    <scope>NUCLEOTIDE SEQUENCE</scope>
    <source>
        <strain evidence="16">HLG_WM_MAG_02</strain>
    </source>
</reference>
<feature type="binding site" evidence="9 13">
    <location>
        <position position="391"/>
    </location>
    <ligand>
        <name>Mn(2+)</name>
        <dbReference type="ChEBI" id="CHEBI:29035"/>
        <label>1</label>
    </ligand>
</feature>
<evidence type="ECO:0000256" key="8">
    <source>
        <dbReference type="ARBA" id="ARBA00023235"/>
    </source>
</evidence>
<dbReference type="Pfam" id="PF01676">
    <property type="entry name" value="Metalloenzyme"/>
    <property type="match status" value="1"/>
</dbReference>
<feature type="binding site" evidence="9 13">
    <location>
        <position position="62"/>
    </location>
    <ligand>
        <name>Mn(2+)</name>
        <dbReference type="ChEBI" id="CHEBI:29035"/>
        <label>2</label>
    </ligand>
</feature>
<dbReference type="SUPFAM" id="SSF64158">
    <property type="entry name" value="2,3-Bisphosphoglycerate-independent phosphoglycerate mutase, substrate-binding domain"/>
    <property type="match status" value="1"/>
</dbReference>